<dbReference type="InterPro" id="IPR025405">
    <property type="entry name" value="DUF4131"/>
</dbReference>
<evidence type="ECO:0000256" key="5">
    <source>
        <dbReference type="ARBA" id="ARBA00023136"/>
    </source>
</evidence>
<evidence type="ECO:0000256" key="6">
    <source>
        <dbReference type="SAM" id="Phobius"/>
    </source>
</evidence>
<dbReference type="SMART" id="SM00849">
    <property type="entry name" value="Lactamase_B"/>
    <property type="match status" value="1"/>
</dbReference>
<evidence type="ECO:0000313" key="8">
    <source>
        <dbReference type="EMBL" id="TCS73042.1"/>
    </source>
</evidence>
<dbReference type="NCBIfam" id="TIGR00360">
    <property type="entry name" value="ComEC_N-term"/>
    <property type="match status" value="1"/>
</dbReference>
<evidence type="ECO:0000256" key="1">
    <source>
        <dbReference type="ARBA" id="ARBA00004651"/>
    </source>
</evidence>
<evidence type="ECO:0000259" key="7">
    <source>
        <dbReference type="SMART" id="SM00849"/>
    </source>
</evidence>
<dbReference type="InterPro" id="IPR004477">
    <property type="entry name" value="ComEC_N"/>
</dbReference>
<accession>A0A4R3JZW4</accession>
<dbReference type="InterPro" id="IPR001279">
    <property type="entry name" value="Metallo-B-lactamas"/>
</dbReference>
<feature type="transmembrane region" description="Helical" evidence="6">
    <location>
        <begin position="245"/>
        <end position="266"/>
    </location>
</feature>
<dbReference type="AlphaFoldDB" id="A0A4R3JZW4"/>
<dbReference type="SUPFAM" id="SSF56281">
    <property type="entry name" value="Metallo-hydrolase/oxidoreductase"/>
    <property type="match status" value="1"/>
</dbReference>
<sequence>MRAIALGFALGAAWLQTRAGLPEFRWLWLLPPLALAAAWLPARWRWPRAMVLLVLAAGIGFFYAAWRAESRLADQLAPAWQGRDIVLQGRVIGLPELTPRGQRFIFQVETASAPRGQVPARIMLSHYRFDEAAPLIAVQGGDCLRLTARLARPHGNVNPGGFDYEAWLLERGIRATGHLVGEPLAMTGCAGAARAGLDRTREVLRGRLQTALMDHAYAGIAIALAVGDQNAIPDAQWTLFRHTGVTHLMSISGLHVTLFAALTYWLTQLLWRRLPGLSLRLPAQKAGAAFGLVAAAAYVALAGFGIPAQRTLYMLAAAALVRWLDVAMAVSTVLALALFAVVAIDPWAALSPGFWLSFGAVAALLLAAQGRLGQMAAWRTWLAAQWAVGLALLPALLLIFHEVSLISPLANAFAIPLISWLAVPLVLLASVLPVDWLAQLAHGVIAAVMQGLVWLDALPQPVWHGAAPNGWALLLALLGAVLLILPRGLPGRWLGLVLMLPLLFPRLERPGEGELWLDVLDVGQGLAIVARTAGHVLLFDAGPHYASGEDAGSRVVAPYLYAQGINRVDGLIVSHDDSDHSGGAVSLAASHRPGWALASFAGLPAEWVSPLGQDVLRQVSQARPCIAGQHWTWDGVHFELLHPTANHYRNGHYRDNDRGCVLKVATRHGAVLIPADIERLGEMSLLERVPERLQAEVLIAPHHGSGTSSMPAFLAAVQPRWVVIPVGHRNRFGHPKPEVVRRYLDLNATVLRTDRDGAVSLRLDGQGIQPVSAREADRRYWFDR</sequence>
<keyword evidence="3 6" id="KW-0812">Transmembrane</keyword>
<dbReference type="GO" id="GO:0005886">
    <property type="term" value="C:plasma membrane"/>
    <property type="evidence" value="ECO:0007669"/>
    <property type="project" value="UniProtKB-SubCell"/>
</dbReference>
<evidence type="ECO:0000256" key="2">
    <source>
        <dbReference type="ARBA" id="ARBA00022475"/>
    </source>
</evidence>
<comment type="caution">
    <text evidence="8">The sequence shown here is derived from an EMBL/GenBank/DDBJ whole genome shotgun (WGS) entry which is preliminary data.</text>
</comment>
<dbReference type="RefSeq" id="WP_126462251.1">
    <property type="nucleotide sequence ID" value="NZ_AP018721.1"/>
</dbReference>
<comment type="subcellular location">
    <subcellularLocation>
        <location evidence="1">Cell membrane</location>
        <topology evidence="1">Multi-pass membrane protein</topology>
    </subcellularLocation>
</comment>
<dbReference type="Pfam" id="PF13567">
    <property type="entry name" value="DUF4131"/>
    <property type="match status" value="1"/>
</dbReference>
<keyword evidence="4 6" id="KW-1133">Transmembrane helix</keyword>
<dbReference type="PANTHER" id="PTHR30619">
    <property type="entry name" value="DNA INTERNALIZATION/COMPETENCE PROTEIN COMEC/REC2"/>
    <property type="match status" value="1"/>
</dbReference>
<protein>
    <submittedName>
        <fullName evidence="8">Competence protein ComEC</fullName>
    </submittedName>
</protein>
<evidence type="ECO:0000256" key="3">
    <source>
        <dbReference type="ARBA" id="ARBA00022692"/>
    </source>
</evidence>
<feature type="transmembrane region" description="Helical" evidence="6">
    <location>
        <begin position="286"/>
        <end position="308"/>
    </location>
</feature>
<dbReference type="EMBL" id="SLZY01000003">
    <property type="protein sequence ID" value="TCS73042.1"/>
    <property type="molecule type" value="Genomic_DNA"/>
</dbReference>
<dbReference type="Pfam" id="PF00753">
    <property type="entry name" value="Lactamase_B"/>
    <property type="match status" value="1"/>
</dbReference>
<evidence type="ECO:0000256" key="4">
    <source>
        <dbReference type="ARBA" id="ARBA00022989"/>
    </source>
</evidence>
<feature type="transmembrane region" description="Helical" evidence="6">
    <location>
        <begin position="49"/>
        <end position="66"/>
    </location>
</feature>
<dbReference type="NCBIfam" id="TIGR00361">
    <property type="entry name" value="ComEC_Rec2"/>
    <property type="match status" value="1"/>
</dbReference>
<dbReference type="Gene3D" id="3.60.15.10">
    <property type="entry name" value="Ribonuclease Z/Hydroxyacylglutathione hydrolase-like"/>
    <property type="match status" value="1"/>
</dbReference>
<keyword evidence="5 6" id="KW-0472">Membrane</keyword>
<keyword evidence="9" id="KW-1185">Reference proteome</keyword>
<dbReference type="Proteomes" id="UP000295135">
    <property type="component" value="Unassembled WGS sequence"/>
</dbReference>
<feature type="transmembrane region" description="Helical" evidence="6">
    <location>
        <begin position="406"/>
        <end position="429"/>
    </location>
</feature>
<dbReference type="InterPro" id="IPR052159">
    <property type="entry name" value="Competence_DNA_uptake"/>
</dbReference>
<dbReference type="GO" id="GO:0030420">
    <property type="term" value="P:establishment of competence for transformation"/>
    <property type="evidence" value="ECO:0007669"/>
    <property type="project" value="InterPro"/>
</dbReference>
<dbReference type="OrthoDB" id="9761531at2"/>
<feature type="transmembrane region" description="Helical" evidence="6">
    <location>
        <begin position="320"/>
        <end position="344"/>
    </location>
</feature>
<dbReference type="Pfam" id="PF03772">
    <property type="entry name" value="Competence"/>
    <property type="match status" value="1"/>
</dbReference>
<dbReference type="CDD" id="cd07731">
    <property type="entry name" value="ComA-like_MBL-fold"/>
    <property type="match status" value="1"/>
</dbReference>
<dbReference type="InterPro" id="IPR004797">
    <property type="entry name" value="Competence_ComEC/Rec2"/>
</dbReference>
<feature type="transmembrane region" description="Helical" evidence="6">
    <location>
        <begin position="467"/>
        <end position="485"/>
    </location>
</feature>
<feature type="domain" description="Metallo-beta-lactamase" evidence="7">
    <location>
        <begin position="524"/>
        <end position="728"/>
    </location>
</feature>
<feature type="transmembrane region" description="Helical" evidence="6">
    <location>
        <begin position="380"/>
        <end position="400"/>
    </location>
</feature>
<feature type="transmembrane region" description="Helical" evidence="6">
    <location>
        <begin position="350"/>
        <end position="368"/>
    </location>
</feature>
<name>A0A4R3JZW4_9PROT</name>
<dbReference type="PANTHER" id="PTHR30619:SF1">
    <property type="entry name" value="RECOMBINATION PROTEIN 2"/>
    <property type="match status" value="1"/>
</dbReference>
<gene>
    <name evidence="8" type="ORF">EDC61_103165</name>
</gene>
<organism evidence="8 9">
    <name type="scientific">Sulfuritortus calidifontis</name>
    <dbReference type="NCBI Taxonomy" id="1914471"/>
    <lineage>
        <taxon>Bacteria</taxon>
        <taxon>Pseudomonadati</taxon>
        <taxon>Pseudomonadota</taxon>
        <taxon>Betaproteobacteria</taxon>
        <taxon>Nitrosomonadales</taxon>
        <taxon>Thiobacillaceae</taxon>
        <taxon>Sulfuritortus</taxon>
    </lineage>
</organism>
<dbReference type="InterPro" id="IPR035681">
    <property type="entry name" value="ComA-like_MBL"/>
</dbReference>
<proteinExistence type="predicted"/>
<keyword evidence="2" id="KW-1003">Cell membrane</keyword>
<evidence type="ECO:0000313" key="9">
    <source>
        <dbReference type="Proteomes" id="UP000295135"/>
    </source>
</evidence>
<dbReference type="InterPro" id="IPR036866">
    <property type="entry name" value="RibonucZ/Hydroxyglut_hydro"/>
</dbReference>
<reference evidence="8 9" key="1">
    <citation type="submission" date="2019-03" db="EMBL/GenBank/DDBJ databases">
        <title>Genomic Encyclopedia of Type Strains, Phase IV (KMG-IV): sequencing the most valuable type-strain genomes for metagenomic binning, comparative biology and taxonomic classification.</title>
        <authorList>
            <person name="Goeker M."/>
        </authorList>
    </citation>
    <scope>NUCLEOTIDE SEQUENCE [LARGE SCALE GENOMIC DNA]</scope>
    <source>
        <strain evidence="8 9">DSM 103923</strain>
    </source>
</reference>